<keyword evidence="6" id="KW-1185">Reference proteome</keyword>
<feature type="chain" id="PRO_5036926807" description="ShKT domain-containing protein" evidence="3">
    <location>
        <begin position="22"/>
        <end position="106"/>
    </location>
</feature>
<dbReference type="GO" id="GO:0090729">
    <property type="term" value="F:toxin activity"/>
    <property type="evidence" value="ECO:0007669"/>
    <property type="project" value="UniProtKB-KW"/>
</dbReference>
<dbReference type="InterPro" id="IPR003582">
    <property type="entry name" value="ShKT_dom"/>
</dbReference>
<keyword evidence="1" id="KW-0800">Toxin</keyword>
<keyword evidence="3" id="KW-0732">Signal</keyword>
<evidence type="ECO:0000256" key="3">
    <source>
        <dbReference type="SAM" id="SignalP"/>
    </source>
</evidence>
<evidence type="ECO:0000313" key="6">
    <source>
        <dbReference type="Proteomes" id="UP000887567"/>
    </source>
</evidence>
<evidence type="ECO:0000259" key="4">
    <source>
        <dbReference type="PROSITE" id="PS51670"/>
    </source>
</evidence>
<evidence type="ECO:0000256" key="1">
    <source>
        <dbReference type="ARBA" id="ARBA00022656"/>
    </source>
</evidence>
<evidence type="ECO:0000313" key="5">
    <source>
        <dbReference type="EnsemblMetazoa" id="XP_028516028.1"/>
    </source>
</evidence>
<protein>
    <recommendedName>
        <fullName evidence="4">ShKT domain-containing protein</fullName>
    </recommendedName>
</protein>
<keyword evidence="2" id="KW-1015">Disulfide bond</keyword>
<dbReference type="RefSeq" id="XP_028516028.1">
    <property type="nucleotide sequence ID" value="XM_028660227.1"/>
</dbReference>
<comment type="caution">
    <text evidence="2">Lacks conserved residue(s) required for the propagation of feature annotation.</text>
</comment>
<dbReference type="AlphaFoldDB" id="A0A913YLX7"/>
<dbReference type="PROSITE" id="PS51670">
    <property type="entry name" value="SHKT"/>
    <property type="match status" value="1"/>
</dbReference>
<reference evidence="5" key="1">
    <citation type="submission" date="2022-11" db="UniProtKB">
        <authorList>
            <consortium name="EnsemblMetazoa"/>
        </authorList>
    </citation>
    <scope>IDENTIFICATION</scope>
</reference>
<accession>A0A913YLX7</accession>
<dbReference type="GeneID" id="110242910"/>
<feature type="disulfide bond" evidence="2">
    <location>
        <begin position="79"/>
        <end position="97"/>
    </location>
</feature>
<dbReference type="KEGG" id="epa:110242910"/>
<name>A0A913YLX7_EXADI</name>
<proteinExistence type="predicted"/>
<evidence type="ECO:0000256" key="2">
    <source>
        <dbReference type="PROSITE-ProRule" id="PRU01005"/>
    </source>
</evidence>
<feature type="disulfide bond" evidence="2">
    <location>
        <begin position="88"/>
        <end position="101"/>
    </location>
</feature>
<organism evidence="5 6">
    <name type="scientific">Exaiptasia diaphana</name>
    <name type="common">Tropical sea anemone</name>
    <name type="synonym">Aiptasia pulchella</name>
    <dbReference type="NCBI Taxonomy" id="2652724"/>
    <lineage>
        <taxon>Eukaryota</taxon>
        <taxon>Metazoa</taxon>
        <taxon>Cnidaria</taxon>
        <taxon>Anthozoa</taxon>
        <taxon>Hexacorallia</taxon>
        <taxon>Actiniaria</taxon>
        <taxon>Aiptasiidae</taxon>
        <taxon>Exaiptasia</taxon>
    </lineage>
</organism>
<feature type="signal peptide" evidence="3">
    <location>
        <begin position="1"/>
        <end position="21"/>
    </location>
</feature>
<sequence>MRKCWILFISVINYTSFTSQGYVSGYFTGCRDAISNCRQRFNSMNHHPYFCFRYGQSCKRFCQMCHSDCRDTWGYGYYCHGWRRRGQCRTSYAAKKCRKTCSFCRK</sequence>
<feature type="domain" description="ShKT" evidence="4">
    <location>
        <begin position="69"/>
        <end position="104"/>
    </location>
</feature>
<dbReference type="EnsemblMetazoa" id="XM_028660227.1">
    <property type="protein sequence ID" value="XP_028516028.1"/>
    <property type="gene ID" value="LOC110242910"/>
</dbReference>
<dbReference type="Proteomes" id="UP000887567">
    <property type="component" value="Unplaced"/>
</dbReference>